<proteinExistence type="predicted"/>
<sequence>MFGKVFVSYVRIRIGFKPLSTIYTPVSSSSSSSHGFDKEACFPYKKWQELDMHQKQEFIQRFVKNYRHQYPSSKTNVSLKGLIIGMDEHNDSPSVFGIFYNDIWKSLKNEPENASSGLVRTRSGNRFSHPSFRQLLIRK</sequence>
<dbReference type="AlphaFoldDB" id="A0AA35J522"/>
<gene>
    <name evidence="1" type="primary">SUVC13G3830</name>
    <name evidence="1" type="ORF">SUVC_13G3830</name>
</gene>
<name>A0AA35J522_SACUV</name>
<organism evidence="1 2">
    <name type="scientific">Saccharomyces uvarum</name>
    <name type="common">Yeast</name>
    <name type="synonym">Saccharomyces bayanus var. uvarum</name>
    <dbReference type="NCBI Taxonomy" id="230603"/>
    <lineage>
        <taxon>Eukaryota</taxon>
        <taxon>Fungi</taxon>
        <taxon>Dikarya</taxon>
        <taxon>Ascomycota</taxon>
        <taxon>Saccharomycotina</taxon>
        <taxon>Saccharomycetes</taxon>
        <taxon>Saccharomycetales</taxon>
        <taxon>Saccharomycetaceae</taxon>
        <taxon>Saccharomyces</taxon>
    </lineage>
</organism>
<evidence type="ECO:0000313" key="1">
    <source>
        <dbReference type="EMBL" id="CAI4049060.1"/>
    </source>
</evidence>
<accession>A0AA35J522</accession>
<evidence type="ECO:0008006" key="3">
    <source>
        <dbReference type="Google" id="ProtNLM"/>
    </source>
</evidence>
<evidence type="ECO:0000313" key="2">
    <source>
        <dbReference type="Proteomes" id="UP001162090"/>
    </source>
</evidence>
<dbReference type="Proteomes" id="UP001162090">
    <property type="component" value="Chromosome 13"/>
</dbReference>
<reference evidence="1" key="1">
    <citation type="submission" date="2022-10" db="EMBL/GenBank/DDBJ databases">
        <authorList>
            <person name="Byrne P K."/>
        </authorList>
    </citation>
    <scope>NUCLEOTIDE SEQUENCE</scope>
    <source>
        <strain evidence="1">CBS7001</strain>
    </source>
</reference>
<dbReference type="EMBL" id="OX365924">
    <property type="protein sequence ID" value="CAI4049060.1"/>
    <property type="molecule type" value="Genomic_DNA"/>
</dbReference>
<protein>
    <recommendedName>
        <fullName evidence="3">YMR252C-like protein</fullName>
    </recommendedName>
</protein>